<dbReference type="FunFam" id="3.30.160.60:FF:000965">
    <property type="entry name" value="Neurotrophin receptor-interacting factor homolog"/>
    <property type="match status" value="1"/>
</dbReference>
<dbReference type="GO" id="GO:0030424">
    <property type="term" value="C:axon"/>
    <property type="evidence" value="ECO:0007669"/>
    <property type="project" value="TreeGrafter"/>
</dbReference>
<evidence type="ECO:0008006" key="18">
    <source>
        <dbReference type="Google" id="ProtNLM"/>
    </source>
</evidence>
<name>A0A9D3MC17_ANGAN</name>
<feature type="region of interest" description="Disordered" evidence="12">
    <location>
        <begin position="822"/>
        <end position="887"/>
    </location>
</feature>
<keyword evidence="4" id="KW-0677">Repeat</keyword>
<keyword evidence="3" id="KW-0479">Metal-binding</keyword>
<keyword evidence="7" id="KW-0805">Transcription regulation</keyword>
<dbReference type="SMART" id="SM00355">
    <property type="entry name" value="ZnF_C2H2"/>
    <property type="match status" value="2"/>
</dbReference>
<feature type="domain" description="C2" evidence="14">
    <location>
        <begin position="729"/>
        <end position="853"/>
    </location>
</feature>
<dbReference type="GO" id="GO:0005634">
    <property type="term" value="C:nucleus"/>
    <property type="evidence" value="ECO:0007669"/>
    <property type="project" value="UniProtKB-SubCell"/>
</dbReference>
<feature type="compositionally biased region" description="Polar residues" evidence="12">
    <location>
        <begin position="573"/>
        <end position="583"/>
    </location>
</feature>
<feature type="domain" description="C2H2-type" evidence="15">
    <location>
        <begin position="383"/>
        <end position="410"/>
    </location>
</feature>
<feature type="domain" description="C2" evidence="14">
    <location>
        <begin position="595"/>
        <end position="716"/>
    </location>
</feature>
<feature type="region of interest" description="Disordered" evidence="12">
    <location>
        <begin position="257"/>
        <end position="299"/>
    </location>
</feature>
<dbReference type="SUPFAM" id="SSF57667">
    <property type="entry name" value="beta-beta-alpha zinc fingers"/>
    <property type="match status" value="1"/>
</dbReference>
<dbReference type="GO" id="GO:0006357">
    <property type="term" value="P:regulation of transcription by RNA polymerase II"/>
    <property type="evidence" value="ECO:0007669"/>
    <property type="project" value="UniProtKB-ARBA"/>
</dbReference>
<dbReference type="GO" id="GO:0005544">
    <property type="term" value="F:calcium-dependent phospholipid binding"/>
    <property type="evidence" value="ECO:0007669"/>
    <property type="project" value="TreeGrafter"/>
</dbReference>
<evidence type="ECO:0000256" key="13">
    <source>
        <dbReference type="SAM" id="Phobius"/>
    </source>
</evidence>
<protein>
    <recommendedName>
        <fullName evidence="18">Synaptotagmin-4</fullName>
    </recommendedName>
</protein>
<dbReference type="PROSITE" id="PS00028">
    <property type="entry name" value="ZINC_FINGER_C2H2_1"/>
    <property type="match status" value="2"/>
</dbReference>
<accession>A0A9D3MC17</accession>
<dbReference type="InterPro" id="IPR035892">
    <property type="entry name" value="C2_domain_sf"/>
</dbReference>
<comment type="caution">
    <text evidence="16">The sequence shown here is derived from an EMBL/GenBank/DDBJ whole genome shotgun (WGS) entry which is preliminary data.</text>
</comment>
<evidence type="ECO:0000313" key="16">
    <source>
        <dbReference type="EMBL" id="KAG5846214.1"/>
    </source>
</evidence>
<dbReference type="PANTHER" id="PTHR10024">
    <property type="entry name" value="SYNAPTOTAGMIN"/>
    <property type="match status" value="1"/>
</dbReference>
<dbReference type="Pfam" id="PF00168">
    <property type="entry name" value="C2"/>
    <property type="match status" value="2"/>
</dbReference>
<dbReference type="SUPFAM" id="SSF49562">
    <property type="entry name" value="C2 domain (Calcium/lipid-binding domain, CaLB)"/>
    <property type="match status" value="2"/>
</dbReference>
<evidence type="ECO:0000259" key="15">
    <source>
        <dbReference type="PROSITE" id="PS50157"/>
    </source>
</evidence>
<dbReference type="GO" id="GO:0001786">
    <property type="term" value="F:phosphatidylserine binding"/>
    <property type="evidence" value="ECO:0007669"/>
    <property type="project" value="TreeGrafter"/>
</dbReference>
<comment type="similarity">
    <text evidence="2">Belongs to the synaptotagmin family.</text>
</comment>
<keyword evidence="13" id="KW-0812">Transmembrane</keyword>
<dbReference type="FunFam" id="3.30.160.60:FF:001289">
    <property type="entry name" value="Zinc finger protein 574"/>
    <property type="match status" value="1"/>
</dbReference>
<keyword evidence="9" id="KW-0804">Transcription</keyword>
<dbReference type="PROSITE" id="PS50004">
    <property type="entry name" value="C2"/>
    <property type="match status" value="2"/>
</dbReference>
<evidence type="ECO:0000256" key="1">
    <source>
        <dbReference type="ARBA" id="ARBA00004123"/>
    </source>
</evidence>
<evidence type="ECO:0000256" key="8">
    <source>
        <dbReference type="ARBA" id="ARBA00023125"/>
    </source>
</evidence>
<proteinExistence type="inferred from homology"/>
<feature type="transmembrane region" description="Helical" evidence="13">
    <location>
        <begin position="451"/>
        <end position="473"/>
    </location>
</feature>
<dbReference type="FunFam" id="2.60.40.150:FF:000051">
    <property type="entry name" value="Synaptotagmin 11"/>
    <property type="match status" value="1"/>
</dbReference>
<dbReference type="GO" id="GO:0070382">
    <property type="term" value="C:exocytic vesicle"/>
    <property type="evidence" value="ECO:0007669"/>
    <property type="project" value="TreeGrafter"/>
</dbReference>
<evidence type="ECO:0000256" key="11">
    <source>
        <dbReference type="PROSITE-ProRule" id="PRU00042"/>
    </source>
</evidence>
<dbReference type="AlphaFoldDB" id="A0A9D3MC17"/>
<dbReference type="GO" id="GO:0000149">
    <property type="term" value="F:SNARE binding"/>
    <property type="evidence" value="ECO:0007669"/>
    <property type="project" value="TreeGrafter"/>
</dbReference>
<feature type="compositionally biased region" description="Polar residues" evidence="12">
    <location>
        <begin position="516"/>
        <end position="528"/>
    </location>
</feature>
<evidence type="ECO:0000259" key="14">
    <source>
        <dbReference type="PROSITE" id="PS50004"/>
    </source>
</evidence>
<dbReference type="GO" id="GO:0048791">
    <property type="term" value="P:calcium ion-regulated exocytosis of neurotransmitter"/>
    <property type="evidence" value="ECO:0007669"/>
    <property type="project" value="TreeGrafter"/>
</dbReference>
<reference evidence="16" key="1">
    <citation type="submission" date="2021-01" db="EMBL/GenBank/DDBJ databases">
        <title>A chromosome-scale assembly of European eel, Anguilla anguilla.</title>
        <authorList>
            <person name="Henkel C."/>
            <person name="Jong-Raadsen S.A."/>
            <person name="Dufour S."/>
            <person name="Weltzien F.-A."/>
            <person name="Palstra A.P."/>
            <person name="Pelster B."/>
            <person name="Spaink H.P."/>
            <person name="Van Den Thillart G.E."/>
            <person name="Jansen H."/>
            <person name="Zahm M."/>
            <person name="Klopp C."/>
            <person name="Cedric C."/>
            <person name="Louis A."/>
            <person name="Berthelot C."/>
            <person name="Parey E."/>
            <person name="Roest Crollius H."/>
            <person name="Montfort J."/>
            <person name="Robinson-Rechavi M."/>
            <person name="Bucao C."/>
            <person name="Bouchez O."/>
            <person name="Gislard M."/>
            <person name="Lluch J."/>
            <person name="Milhes M."/>
            <person name="Lampietro C."/>
            <person name="Lopez Roques C."/>
            <person name="Donnadieu C."/>
            <person name="Braasch I."/>
            <person name="Desvignes T."/>
            <person name="Postlethwait J."/>
            <person name="Bobe J."/>
            <person name="Guiguen Y."/>
            <person name="Dirks R."/>
        </authorList>
    </citation>
    <scope>NUCLEOTIDE SEQUENCE</scope>
    <source>
        <strain evidence="16">Tag_6206</strain>
        <tissue evidence="16">Liver</tissue>
    </source>
</reference>
<dbReference type="CDD" id="cd08388">
    <property type="entry name" value="C2A_Synaptotagmin-4-11"/>
    <property type="match status" value="1"/>
</dbReference>
<organism evidence="16 17">
    <name type="scientific">Anguilla anguilla</name>
    <name type="common">European freshwater eel</name>
    <name type="synonym">Muraena anguilla</name>
    <dbReference type="NCBI Taxonomy" id="7936"/>
    <lineage>
        <taxon>Eukaryota</taxon>
        <taxon>Metazoa</taxon>
        <taxon>Chordata</taxon>
        <taxon>Craniata</taxon>
        <taxon>Vertebrata</taxon>
        <taxon>Euteleostomi</taxon>
        <taxon>Actinopterygii</taxon>
        <taxon>Neopterygii</taxon>
        <taxon>Teleostei</taxon>
        <taxon>Anguilliformes</taxon>
        <taxon>Anguillidae</taxon>
        <taxon>Anguilla</taxon>
    </lineage>
</organism>
<dbReference type="InterPro" id="IPR000008">
    <property type="entry name" value="C2_dom"/>
</dbReference>
<dbReference type="InterPro" id="IPR036236">
    <property type="entry name" value="Znf_C2H2_sf"/>
</dbReference>
<dbReference type="Gene3D" id="2.60.40.150">
    <property type="entry name" value="C2 domain"/>
    <property type="match status" value="2"/>
</dbReference>
<dbReference type="SMART" id="SM00239">
    <property type="entry name" value="C2"/>
    <property type="match status" value="2"/>
</dbReference>
<evidence type="ECO:0000256" key="10">
    <source>
        <dbReference type="ARBA" id="ARBA00023242"/>
    </source>
</evidence>
<dbReference type="InterPro" id="IPR001565">
    <property type="entry name" value="Synaptotagmin"/>
</dbReference>
<feature type="region of interest" description="Disordered" evidence="12">
    <location>
        <begin position="314"/>
        <end position="343"/>
    </location>
</feature>
<dbReference type="Pfam" id="PF00096">
    <property type="entry name" value="zf-C2H2"/>
    <property type="match status" value="2"/>
</dbReference>
<evidence type="ECO:0000313" key="17">
    <source>
        <dbReference type="Proteomes" id="UP001044222"/>
    </source>
</evidence>
<evidence type="ECO:0000256" key="7">
    <source>
        <dbReference type="ARBA" id="ARBA00023015"/>
    </source>
</evidence>
<dbReference type="PRINTS" id="PR00399">
    <property type="entry name" value="SYNAPTOTAGMN"/>
</dbReference>
<evidence type="ECO:0000256" key="2">
    <source>
        <dbReference type="ARBA" id="ARBA00006996"/>
    </source>
</evidence>
<keyword evidence="13" id="KW-1133">Transmembrane helix</keyword>
<dbReference type="GO" id="GO:0030276">
    <property type="term" value="F:clathrin binding"/>
    <property type="evidence" value="ECO:0007669"/>
    <property type="project" value="TreeGrafter"/>
</dbReference>
<dbReference type="GO" id="GO:0003677">
    <property type="term" value="F:DNA binding"/>
    <property type="evidence" value="ECO:0007669"/>
    <property type="project" value="UniProtKB-KW"/>
</dbReference>
<evidence type="ECO:0000256" key="3">
    <source>
        <dbReference type="ARBA" id="ARBA00022723"/>
    </source>
</evidence>
<feature type="domain" description="C2H2-type" evidence="15">
    <location>
        <begin position="355"/>
        <end position="382"/>
    </location>
</feature>
<keyword evidence="10" id="KW-0539">Nucleus</keyword>
<evidence type="ECO:0000256" key="12">
    <source>
        <dbReference type="SAM" id="MobiDB-lite"/>
    </source>
</evidence>
<dbReference type="Proteomes" id="UP001044222">
    <property type="component" value="Chromosome 7"/>
</dbReference>
<keyword evidence="17" id="KW-1185">Reference proteome</keyword>
<feature type="region of interest" description="Disordered" evidence="12">
    <location>
        <begin position="509"/>
        <end position="593"/>
    </location>
</feature>
<dbReference type="GO" id="GO:0098793">
    <property type="term" value="C:presynapse"/>
    <property type="evidence" value="ECO:0007669"/>
    <property type="project" value="GOC"/>
</dbReference>
<gene>
    <name evidence="16" type="ORF">ANANG_G00147420</name>
</gene>
<keyword evidence="8" id="KW-0238">DNA-binding</keyword>
<dbReference type="Gene3D" id="3.30.160.60">
    <property type="entry name" value="Classic Zinc Finger"/>
    <property type="match status" value="3"/>
</dbReference>
<sequence>MSCFVMSFQTQLASVMEILVKAAISEVTKIVEGSLAGLQAEIDERKKENESLKLKLLVKETEWRTERAYGSIAHAASHRTVGVQVHDGEVGTGGGALAEEEGFLGEDWSCSLWKSVAPRRGDVAKPESHSGFPLDRAEVECIVIKEESADLEEQAIGQGCASQRQEEGHGFAGKSRCGPEEGRWSPKLFWTGAGQGVALSRSAARGSGAVGGCPGRALRAGVRAGAGGPHPGGGAWGWAGAGLDFIMASAVGGAWQSEPACSTEQPPPIAPARTRAPGKVGWPTPASPYTEGEGSAALAGPAAGRGFHSPCLTYPSEAGAPPRFPRAEPQERDTASGFPPPTPSQNCVAPGDGPNRCGLCGKTFSTPWTLKTHQRVHTGERPYSCAVCARSFQNMDNLKTHQLVHTGERPFGCPLCGKRRWKPNHFRTLDRARDIMAPAVAEQAQFVEFPVMVGVVSVFGLVFSVSLFSWICCQRKTAKATKTPPYKFVHMLKGVDIYPESLTGKKKFGANEKADTNGNGKATPSPTGTRPPLHLDLNGNFSKPAHPKVRSSPDLDLPSPHPGFGQGGKEASTPESGLSSQAPTPAEKPQDKEGGLGTLFFSLEYNFEKKAFVVHIKEAQGLSATDEQSLTSDPYIKLTILPEKKHKVKTRVLRKTLDPAFEETFSFYGIPFSRVPELALHFMVLSFDRFSRDEVIGETLVPLAGIDLSEGRILMNRDIIKRNQRRSAGRGEILLSLCYQSTTSTLTVVVLKARHLPKTESSGPSDPYVKVNLYQGKKRVCKKKTHVKKCSPNPVFNELFVFDVPWEEGLRDTSVELLLLDSERGTPPTSPTPPTPSLGASCWPRQHPAPPASTGARSATTPETDRQMARADRGLAPPPFPSPTAAWELSQRIGVKGWRVGVGELGG</sequence>
<keyword evidence="13" id="KW-0472">Membrane</keyword>
<dbReference type="PANTHER" id="PTHR10024:SF114">
    <property type="entry name" value="SYNAPTOTAGMIN-4"/>
    <property type="match status" value="1"/>
</dbReference>
<feature type="compositionally biased region" description="Basic and acidic residues" evidence="12">
    <location>
        <begin position="863"/>
        <end position="873"/>
    </location>
</feature>
<feature type="compositionally biased region" description="Basic and acidic residues" evidence="12">
    <location>
        <begin position="325"/>
        <end position="334"/>
    </location>
</feature>
<dbReference type="GO" id="GO:0006906">
    <property type="term" value="P:vesicle fusion"/>
    <property type="evidence" value="ECO:0007669"/>
    <property type="project" value="TreeGrafter"/>
</dbReference>
<evidence type="ECO:0000256" key="9">
    <source>
        <dbReference type="ARBA" id="ARBA00023163"/>
    </source>
</evidence>
<dbReference type="InterPro" id="IPR013087">
    <property type="entry name" value="Znf_C2H2_type"/>
</dbReference>
<dbReference type="GO" id="GO:0005509">
    <property type="term" value="F:calcium ion binding"/>
    <property type="evidence" value="ECO:0007669"/>
    <property type="project" value="TreeGrafter"/>
</dbReference>
<evidence type="ECO:0000256" key="4">
    <source>
        <dbReference type="ARBA" id="ARBA00022737"/>
    </source>
</evidence>
<dbReference type="GO" id="GO:0008270">
    <property type="term" value="F:zinc ion binding"/>
    <property type="evidence" value="ECO:0007669"/>
    <property type="project" value="UniProtKB-KW"/>
</dbReference>
<dbReference type="GO" id="GO:0005886">
    <property type="term" value="C:plasma membrane"/>
    <property type="evidence" value="ECO:0007669"/>
    <property type="project" value="TreeGrafter"/>
</dbReference>
<evidence type="ECO:0000256" key="5">
    <source>
        <dbReference type="ARBA" id="ARBA00022771"/>
    </source>
</evidence>
<comment type="subcellular location">
    <subcellularLocation>
        <location evidence="1">Nucleus</location>
    </subcellularLocation>
</comment>
<evidence type="ECO:0000256" key="6">
    <source>
        <dbReference type="ARBA" id="ARBA00022833"/>
    </source>
</evidence>
<dbReference type="EMBL" id="JAFIRN010000007">
    <property type="protein sequence ID" value="KAG5846214.1"/>
    <property type="molecule type" value="Genomic_DNA"/>
</dbReference>
<keyword evidence="6" id="KW-0862">Zinc</keyword>
<keyword evidence="5 11" id="KW-0863">Zinc-finger</keyword>
<dbReference type="PROSITE" id="PS50157">
    <property type="entry name" value="ZINC_FINGER_C2H2_2"/>
    <property type="match status" value="2"/>
</dbReference>